<dbReference type="GO" id="GO:0020037">
    <property type="term" value="F:heme binding"/>
    <property type="evidence" value="ECO:0007669"/>
    <property type="project" value="UniProtKB-UniRule"/>
</dbReference>
<dbReference type="PANTHER" id="PTHR31356:SF53">
    <property type="entry name" value="HEME PEROXIDASE"/>
    <property type="match status" value="1"/>
</dbReference>
<dbReference type="GO" id="GO:0042744">
    <property type="term" value="P:hydrogen peroxide catabolic process"/>
    <property type="evidence" value="ECO:0007669"/>
    <property type="project" value="TreeGrafter"/>
</dbReference>
<dbReference type="Proteomes" id="UP000256645">
    <property type="component" value="Unassembled WGS sequence"/>
</dbReference>
<dbReference type="STRING" id="1849047.A0A3D8RTC3"/>
<keyword evidence="3 5" id="KW-0560">Oxidoreductase</keyword>
<evidence type="ECO:0000256" key="2">
    <source>
        <dbReference type="ARBA" id="ARBA00022617"/>
    </source>
</evidence>
<comment type="caution">
    <text evidence="7">The sequence shown here is derived from an EMBL/GenBank/DDBJ whole genome shotgun (WGS) entry which is preliminary data.</text>
</comment>
<evidence type="ECO:0000256" key="3">
    <source>
        <dbReference type="ARBA" id="ARBA00023002"/>
    </source>
</evidence>
<dbReference type="InterPro" id="IPR044831">
    <property type="entry name" value="Ccp1-like"/>
</dbReference>
<evidence type="ECO:0000259" key="6">
    <source>
        <dbReference type="PROSITE" id="PS50873"/>
    </source>
</evidence>
<evidence type="ECO:0000256" key="5">
    <source>
        <dbReference type="RuleBase" id="RU363051"/>
    </source>
</evidence>
<feature type="signal peptide" evidence="5">
    <location>
        <begin position="1"/>
        <end position="20"/>
    </location>
</feature>
<dbReference type="GO" id="GO:0004601">
    <property type="term" value="F:peroxidase activity"/>
    <property type="evidence" value="ECO:0007669"/>
    <property type="project" value="UniProtKB-KW"/>
</dbReference>
<feature type="domain" description="Plant heme peroxidase family profile" evidence="6">
    <location>
        <begin position="68"/>
        <end position="344"/>
    </location>
</feature>
<proteinExistence type="inferred from homology"/>
<dbReference type="EMBL" id="PDLM01000005">
    <property type="protein sequence ID" value="RDW77114.1"/>
    <property type="molecule type" value="Genomic_DNA"/>
</dbReference>
<dbReference type="Pfam" id="PF00141">
    <property type="entry name" value="peroxidase"/>
    <property type="match status" value="1"/>
</dbReference>
<keyword evidence="2" id="KW-0349">Heme</keyword>
<protein>
    <recommendedName>
        <fullName evidence="5">Peroxidase</fullName>
        <ecNumber evidence="5">1.11.1.-</ecNumber>
    </recommendedName>
</protein>
<dbReference type="PANTHER" id="PTHR31356">
    <property type="entry name" value="THYLAKOID LUMENAL 29 KDA PROTEIN, CHLOROPLASTIC-RELATED"/>
    <property type="match status" value="1"/>
</dbReference>
<reference evidence="7 8" key="1">
    <citation type="journal article" date="2018" name="IMA Fungus">
        <title>IMA Genome-F 9: Draft genome sequence of Annulohypoxylon stygium, Aspergillus mulundensis, Berkeleyomyces basicola (syn. Thielaviopsis basicola), Ceratocystis smalleyi, two Cercospora beticola strains, Coleophoma cylindrospora, Fusarium fracticaudum, Phialophora cf. hyalina, and Morchella septimelata.</title>
        <authorList>
            <person name="Wingfield B.D."/>
            <person name="Bills G.F."/>
            <person name="Dong Y."/>
            <person name="Huang W."/>
            <person name="Nel W.J."/>
            <person name="Swalarsk-Parry B.S."/>
            <person name="Vaghefi N."/>
            <person name="Wilken P.M."/>
            <person name="An Z."/>
            <person name="de Beer Z.W."/>
            <person name="De Vos L."/>
            <person name="Chen L."/>
            <person name="Duong T.A."/>
            <person name="Gao Y."/>
            <person name="Hammerbacher A."/>
            <person name="Kikkert J.R."/>
            <person name="Li Y."/>
            <person name="Li H."/>
            <person name="Li K."/>
            <person name="Li Q."/>
            <person name="Liu X."/>
            <person name="Ma X."/>
            <person name="Naidoo K."/>
            <person name="Pethybridge S.J."/>
            <person name="Sun J."/>
            <person name="Steenkamp E.T."/>
            <person name="van der Nest M.A."/>
            <person name="van Wyk S."/>
            <person name="Wingfield M.J."/>
            <person name="Xiong C."/>
            <person name="Yue Q."/>
            <person name="Zhang X."/>
        </authorList>
    </citation>
    <scope>NUCLEOTIDE SEQUENCE [LARGE SCALE GENOMIC DNA]</scope>
    <source>
        <strain evidence="7 8">BP6252</strain>
    </source>
</reference>
<feature type="chain" id="PRO_5017497817" description="Peroxidase" evidence="5">
    <location>
        <begin position="21"/>
        <end position="507"/>
    </location>
</feature>
<dbReference type="InterPro" id="IPR002016">
    <property type="entry name" value="Haem_peroxidase"/>
</dbReference>
<evidence type="ECO:0000313" key="7">
    <source>
        <dbReference type="EMBL" id="RDW77114.1"/>
    </source>
</evidence>
<keyword evidence="5" id="KW-0732">Signal</keyword>
<dbReference type="PRINTS" id="PR00458">
    <property type="entry name" value="PEROXIDASE"/>
</dbReference>
<dbReference type="InterPro" id="IPR010255">
    <property type="entry name" value="Haem_peroxidase_sf"/>
</dbReference>
<organism evidence="7 8">
    <name type="scientific">Coleophoma cylindrospora</name>
    <dbReference type="NCBI Taxonomy" id="1849047"/>
    <lineage>
        <taxon>Eukaryota</taxon>
        <taxon>Fungi</taxon>
        <taxon>Dikarya</taxon>
        <taxon>Ascomycota</taxon>
        <taxon>Pezizomycotina</taxon>
        <taxon>Leotiomycetes</taxon>
        <taxon>Helotiales</taxon>
        <taxon>Dermateaceae</taxon>
        <taxon>Coleophoma</taxon>
    </lineage>
</organism>
<dbReference type="OrthoDB" id="5985073at2759"/>
<evidence type="ECO:0000256" key="1">
    <source>
        <dbReference type="ARBA" id="ARBA00022559"/>
    </source>
</evidence>
<dbReference type="GO" id="GO:0034599">
    <property type="term" value="P:cellular response to oxidative stress"/>
    <property type="evidence" value="ECO:0007669"/>
    <property type="project" value="InterPro"/>
</dbReference>
<dbReference type="GO" id="GO:0046872">
    <property type="term" value="F:metal ion binding"/>
    <property type="evidence" value="ECO:0007669"/>
    <property type="project" value="UniProtKB-UniRule"/>
</dbReference>
<evidence type="ECO:0000256" key="4">
    <source>
        <dbReference type="RuleBase" id="RU004241"/>
    </source>
</evidence>
<sequence>MSYLRESLFFLLLVLPSSYAAFFYPNAQASLIEHILVDVHGAYASNFSTAITPCTNYVSGSQILGRETAAQWLRVAFHDFVTADVSAGTGGMDASIGFETLREEDSGSAFNDSLAFFRPYVNKEVSMADLIALSVSLSIGNCGGPQIPVRSGRIDATAGGAFGVPAPETDLDLTLEYFASSGFDQVSAIGLTACGHTMGSVHHGGFPTVVGIDAVTATNTAGGIHFDSTVDVFDAKVVTEYLDGTGNAGGPLVTSFNVTSRSDLRLYESDGNATMIELANQGAGFLDTCATLMQRMVETVPAGVVLSDVISPLAVKPINTTLDFDENGNLFLSGNIRILASSSDLPKTLILWTNTDVSKVLKPEQSTGTSVFGTTAFFPFSIRIPSSTTTFNIAGQTFAIRTNSFVIPSLSSISSDGNSADFTVAVKSHYQLPTVKISAPLPQMGTLGPAVATYGNITLTKTGLKLKDGYAAYSGSVQFGDAVTGSVFAEVLSGGSVIDTTILNYIS</sequence>
<keyword evidence="8" id="KW-1185">Reference proteome</keyword>
<gene>
    <name evidence="7" type="ORF">BP6252_05167</name>
</gene>
<dbReference type="AlphaFoldDB" id="A0A3D8RTC3"/>
<keyword evidence="2" id="KW-0408">Iron</keyword>
<comment type="similarity">
    <text evidence="4">Belongs to the peroxidase family.</text>
</comment>
<evidence type="ECO:0000313" key="8">
    <source>
        <dbReference type="Proteomes" id="UP000256645"/>
    </source>
</evidence>
<keyword evidence="1 5" id="KW-0575">Peroxidase</keyword>
<accession>A0A3D8RTC3</accession>
<dbReference type="SUPFAM" id="SSF48113">
    <property type="entry name" value="Heme-dependent peroxidases"/>
    <property type="match status" value="1"/>
</dbReference>
<keyword evidence="2" id="KW-0479">Metal-binding</keyword>
<dbReference type="EC" id="1.11.1.-" evidence="5"/>
<dbReference type="PROSITE" id="PS50873">
    <property type="entry name" value="PEROXIDASE_4"/>
    <property type="match status" value="1"/>
</dbReference>
<name>A0A3D8RTC3_9HELO</name>
<dbReference type="GO" id="GO:0000302">
    <property type="term" value="P:response to reactive oxygen species"/>
    <property type="evidence" value="ECO:0007669"/>
    <property type="project" value="TreeGrafter"/>
</dbReference>
<dbReference type="Gene3D" id="1.10.520.10">
    <property type="match status" value="1"/>
</dbReference>